<reference evidence="2 3" key="1">
    <citation type="submission" date="2024-05" db="EMBL/GenBank/DDBJ databases">
        <title>Three bacterial strains, DH-69, EH-24, and ECK-19 isolated from coastal sediments.</title>
        <authorList>
            <person name="Ye Y.-Q."/>
            <person name="Du Z.-J."/>
        </authorList>
    </citation>
    <scope>NUCLEOTIDE SEQUENCE [LARGE SCALE GENOMIC DNA]</scope>
    <source>
        <strain evidence="2 3">ECK-19</strain>
    </source>
</reference>
<organism evidence="2 3">
    <name type="scientific">Hyphococcus lacteus</name>
    <dbReference type="NCBI Taxonomy" id="3143536"/>
    <lineage>
        <taxon>Bacteria</taxon>
        <taxon>Pseudomonadati</taxon>
        <taxon>Pseudomonadota</taxon>
        <taxon>Alphaproteobacteria</taxon>
        <taxon>Parvularculales</taxon>
        <taxon>Parvularculaceae</taxon>
        <taxon>Hyphococcus</taxon>
    </lineage>
</organism>
<dbReference type="PANTHER" id="PTHR31377">
    <property type="entry name" value="AGMATINE DEIMINASE-RELATED"/>
    <property type="match status" value="1"/>
</dbReference>
<evidence type="ECO:0000313" key="3">
    <source>
        <dbReference type="Proteomes" id="UP001560685"/>
    </source>
</evidence>
<dbReference type="SUPFAM" id="SSF55909">
    <property type="entry name" value="Pentein"/>
    <property type="match status" value="1"/>
</dbReference>
<keyword evidence="1" id="KW-0378">Hydrolase</keyword>
<gene>
    <name evidence="2" type="ORF">ABFZ84_12485</name>
</gene>
<evidence type="ECO:0000256" key="1">
    <source>
        <dbReference type="ARBA" id="ARBA00022801"/>
    </source>
</evidence>
<accession>A0ABV3Z8K7</accession>
<dbReference type="Pfam" id="PF04371">
    <property type="entry name" value="PAD_porph"/>
    <property type="match status" value="1"/>
</dbReference>
<dbReference type="InterPro" id="IPR007466">
    <property type="entry name" value="Peptidyl-Arg-deiminase_porph"/>
</dbReference>
<dbReference type="EMBL" id="JBEHZE010000001">
    <property type="protein sequence ID" value="MEX6634364.1"/>
    <property type="molecule type" value="Genomic_DNA"/>
</dbReference>
<dbReference type="Gene3D" id="3.75.10.10">
    <property type="entry name" value="L-arginine/glycine Amidinotransferase, Chain A"/>
    <property type="match status" value="1"/>
</dbReference>
<dbReference type="Proteomes" id="UP001560685">
    <property type="component" value="Unassembled WGS sequence"/>
</dbReference>
<dbReference type="PANTHER" id="PTHR31377:SF0">
    <property type="entry name" value="AGMATINE DEIMINASE-RELATED"/>
    <property type="match status" value="1"/>
</dbReference>
<keyword evidence="3" id="KW-1185">Reference proteome</keyword>
<protein>
    <submittedName>
        <fullName evidence="2">Agmatine deiminase family protein</fullName>
    </submittedName>
</protein>
<sequence>MMTPRRQPAEWAHHDAVWIGWPSAADLWEDNLGPARAEVEDFVRGILFPGGDGSDIRGERVNLVYRGAEAKSAAEIMRGRLPDPSLLALYEAPLGDIWLRDTGPVFATSETGELVASAFRFNGWGGKYQLPSDNKIADEIAGHANVRLRRFDDFTGEGGALEVDGEGTLITTRQCLLNKNRNPNMSEKDVEAVMKSALGIEKTIWLDEGLVGDHTDGHVDNIARFIAPGKVVCMHPFGDDDPNAKVLSAIEATLRQATDANGRKLEVITLPSPGRIEIDGEPAAASHMNFYIANHSVVIPVYGVLSGDSAPGIEAVEILKSALDRPHFIAVDSSHILTGGGSFHCISQQQPTV</sequence>
<proteinExistence type="predicted"/>
<evidence type="ECO:0000313" key="2">
    <source>
        <dbReference type="EMBL" id="MEX6634364.1"/>
    </source>
</evidence>
<comment type="caution">
    <text evidence="2">The sequence shown here is derived from an EMBL/GenBank/DDBJ whole genome shotgun (WGS) entry which is preliminary data.</text>
</comment>
<name>A0ABV3Z8K7_9PROT</name>
<dbReference type="RefSeq" id="WP_369314349.1">
    <property type="nucleotide sequence ID" value="NZ_JBEHZE010000001.1"/>
</dbReference>